<dbReference type="SMART" id="SM00543">
    <property type="entry name" value="MIF4G"/>
    <property type="match status" value="1"/>
</dbReference>
<dbReference type="KEGG" id="epa:110249232"/>
<dbReference type="InterPro" id="IPR016024">
    <property type="entry name" value="ARM-type_fold"/>
</dbReference>
<name>A0A913XYZ7_EXADI</name>
<dbReference type="InterPro" id="IPR051367">
    <property type="entry name" value="mRNA_TranslReg/HistoneTransl"/>
</dbReference>
<dbReference type="PANTHER" id="PTHR23254:SF15">
    <property type="entry name" value="POLYADENYLATE-BINDING PROTEIN-INTERACTING PROTEIN 1"/>
    <property type="match status" value="1"/>
</dbReference>
<dbReference type="GeneID" id="110249232"/>
<evidence type="ECO:0000256" key="3">
    <source>
        <dbReference type="ARBA" id="ARBA00022845"/>
    </source>
</evidence>
<evidence type="ECO:0000256" key="2">
    <source>
        <dbReference type="ARBA" id="ARBA00022490"/>
    </source>
</evidence>
<dbReference type="GO" id="GO:0008494">
    <property type="term" value="F:translation activator activity"/>
    <property type="evidence" value="ECO:0007669"/>
    <property type="project" value="TreeGrafter"/>
</dbReference>
<feature type="region of interest" description="Disordered" evidence="4">
    <location>
        <begin position="355"/>
        <end position="377"/>
    </location>
</feature>
<dbReference type="GO" id="GO:0003723">
    <property type="term" value="F:RNA binding"/>
    <property type="evidence" value="ECO:0007669"/>
    <property type="project" value="InterPro"/>
</dbReference>
<comment type="subcellular location">
    <subcellularLocation>
        <location evidence="1">Cytoplasm</location>
    </subcellularLocation>
</comment>
<dbReference type="Pfam" id="PF07145">
    <property type="entry name" value="PAM2"/>
    <property type="match status" value="1"/>
</dbReference>
<dbReference type="OMA" id="CWTEYEV"/>
<dbReference type="GO" id="GO:0005737">
    <property type="term" value="C:cytoplasm"/>
    <property type="evidence" value="ECO:0007669"/>
    <property type="project" value="UniProtKB-SubCell"/>
</dbReference>
<dbReference type="Proteomes" id="UP000887567">
    <property type="component" value="Unplaced"/>
</dbReference>
<reference evidence="6" key="1">
    <citation type="submission" date="2022-11" db="UniProtKB">
        <authorList>
            <consortium name="EnsemblMetazoa"/>
        </authorList>
    </citation>
    <scope>IDENTIFICATION</scope>
</reference>
<proteinExistence type="predicted"/>
<dbReference type="RefSeq" id="XP_020911475.1">
    <property type="nucleotide sequence ID" value="XM_021055816.2"/>
</dbReference>
<organism evidence="6 7">
    <name type="scientific">Exaiptasia diaphana</name>
    <name type="common">Tropical sea anemone</name>
    <name type="synonym">Aiptasia pulchella</name>
    <dbReference type="NCBI Taxonomy" id="2652724"/>
    <lineage>
        <taxon>Eukaryota</taxon>
        <taxon>Metazoa</taxon>
        <taxon>Cnidaria</taxon>
        <taxon>Anthozoa</taxon>
        <taxon>Hexacorallia</taxon>
        <taxon>Actiniaria</taxon>
        <taxon>Aiptasiidae</taxon>
        <taxon>Exaiptasia</taxon>
    </lineage>
</organism>
<evidence type="ECO:0000256" key="4">
    <source>
        <dbReference type="SAM" id="MobiDB-lite"/>
    </source>
</evidence>
<dbReference type="InterPro" id="IPR009818">
    <property type="entry name" value="PAM2_motif"/>
</dbReference>
<evidence type="ECO:0000256" key="1">
    <source>
        <dbReference type="ARBA" id="ARBA00004496"/>
    </source>
</evidence>
<keyword evidence="3" id="KW-0810">Translation regulation</keyword>
<dbReference type="AlphaFoldDB" id="A0A913XYZ7"/>
<dbReference type="OrthoDB" id="5971158at2759"/>
<accession>A0A913XYZ7</accession>
<evidence type="ECO:0000313" key="7">
    <source>
        <dbReference type="Proteomes" id="UP000887567"/>
    </source>
</evidence>
<keyword evidence="7" id="KW-1185">Reference proteome</keyword>
<dbReference type="Pfam" id="PF02854">
    <property type="entry name" value="MIF4G"/>
    <property type="match status" value="1"/>
</dbReference>
<dbReference type="EnsemblMetazoa" id="XM_021055816.2">
    <property type="protein sequence ID" value="XP_020911475.1"/>
    <property type="gene ID" value="LOC110249232"/>
</dbReference>
<evidence type="ECO:0000313" key="6">
    <source>
        <dbReference type="EnsemblMetazoa" id="XP_020911475.1"/>
    </source>
</evidence>
<keyword evidence="2" id="KW-0963">Cytoplasm</keyword>
<dbReference type="PANTHER" id="PTHR23254">
    <property type="entry name" value="EIF4G DOMAIN PROTEIN"/>
    <property type="match status" value="1"/>
</dbReference>
<dbReference type="SUPFAM" id="SSF48371">
    <property type="entry name" value="ARM repeat"/>
    <property type="match status" value="1"/>
</dbReference>
<feature type="domain" description="MIF4G" evidence="5">
    <location>
        <begin position="77"/>
        <end position="293"/>
    </location>
</feature>
<dbReference type="InterPro" id="IPR003890">
    <property type="entry name" value="MIF4G-like_typ-3"/>
</dbReference>
<dbReference type="Gene3D" id="1.25.40.180">
    <property type="match status" value="1"/>
</dbReference>
<protein>
    <recommendedName>
        <fullName evidence="5">MIF4G domain-containing protein</fullName>
    </recommendedName>
</protein>
<evidence type="ECO:0000259" key="5">
    <source>
        <dbReference type="SMART" id="SM00543"/>
    </source>
</evidence>
<dbReference type="GO" id="GO:0006446">
    <property type="term" value="P:regulation of translational initiation"/>
    <property type="evidence" value="ECO:0007669"/>
    <property type="project" value="TreeGrafter"/>
</dbReference>
<sequence length="402" mass="45867">MSSRFPGRGINAHQYIPLRKPGEKRQETVQDGGSINSVSNALSKMHLNVNAPEFVPRFTIPAKSVEPVQQPPDIQVVNYVKEALDRLTYSPGEFDLVVDDLALAWKARIHDMGTLNEVARVIIEQSILQKNFTYTGARLCDLIAKRKDLNDVQETKSFRTIFLQRCGEEHKQREELLQSPNRVSRVHGFAMFLAELYTTFRMNSEPLDILRKKLIEMLMTLIKHGSDDSLLYAGRILKLTGSLLDDPKFVNNQLTVEVDEIFKEIQTLITASPNLGSSIKVFLESVINLRKLNWGRENTPPVSNTSLSAEAPIFQSSNQAAYQNDQDGYYQDDYYSYDIDDITPVSNPDQWNDYCGDDSPDEINYYQNDNGDEGEDDDYAFTEEMRRDFDKFMSEQHPPPTG</sequence>